<reference evidence="7" key="1">
    <citation type="journal article" date="2019" name="Int. J. Syst. Evol. Microbiol.">
        <title>The Global Catalogue of Microorganisms (GCM) 10K type strain sequencing project: providing services to taxonomists for standard genome sequencing and annotation.</title>
        <authorList>
            <consortium name="The Broad Institute Genomics Platform"/>
            <consortium name="The Broad Institute Genome Sequencing Center for Infectious Disease"/>
            <person name="Wu L."/>
            <person name="Ma J."/>
        </authorList>
    </citation>
    <scope>NUCLEOTIDE SEQUENCE [LARGE SCALE GENOMIC DNA]</scope>
    <source>
        <strain evidence="7">JCM 4816</strain>
    </source>
</reference>
<keyword evidence="2" id="KW-0804">Transcription</keyword>
<dbReference type="InterPro" id="IPR022691">
    <property type="entry name" value="Tscrpt_elong_fac_GreA/B_N"/>
</dbReference>
<protein>
    <submittedName>
        <fullName evidence="6">GreA/GreB family elongation factor</fullName>
    </submittedName>
</protein>
<evidence type="ECO:0000313" key="6">
    <source>
        <dbReference type="EMBL" id="MFC5910336.1"/>
    </source>
</evidence>
<feature type="region of interest" description="Disordered" evidence="3">
    <location>
        <begin position="138"/>
        <end position="161"/>
    </location>
</feature>
<evidence type="ECO:0000259" key="4">
    <source>
        <dbReference type="Pfam" id="PF01272"/>
    </source>
</evidence>
<keyword evidence="6" id="KW-0251">Elongation factor</keyword>
<dbReference type="RefSeq" id="WP_380587318.1">
    <property type="nucleotide sequence ID" value="NZ_JBHSQJ010000109.1"/>
</dbReference>
<dbReference type="SUPFAM" id="SSF54534">
    <property type="entry name" value="FKBP-like"/>
    <property type="match status" value="1"/>
</dbReference>
<dbReference type="Proteomes" id="UP001596174">
    <property type="component" value="Unassembled WGS sequence"/>
</dbReference>
<dbReference type="PIRSF" id="PIRSF006092">
    <property type="entry name" value="GreA_GreB"/>
    <property type="match status" value="1"/>
</dbReference>
<evidence type="ECO:0000259" key="5">
    <source>
        <dbReference type="Pfam" id="PF03449"/>
    </source>
</evidence>
<dbReference type="PANTHER" id="PTHR30437:SF4">
    <property type="entry name" value="TRANSCRIPTION ELONGATION FACTOR GREA"/>
    <property type="match status" value="1"/>
</dbReference>
<accession>A0ABW1G6L2</accession>
<keyword evidence="1" id="KW-0805">Transcription regulation</keyword>
<feature type="domain" description="Transcription elongation factor GreA/GreB N-terminal" evidence="5">
    <location>
        <begin position="7"/>
        <end position="73"/>
    </location>
</feature>
<dbReference type="EMBL" id="JBHSQJ010000109">
    <property type="protein sequence ID" value="MFC5910336.1"/>
    <property type="molecule type" value="Genomic_DNA"/>
</dbReference>
<dbReference type="PANTHER" id="PTHR30437">
    <property type="entry name" value="TRANSCRIPTION ELONGATION FACTOR GREA"/>
    <property type="match status" value="1"/>
</dbReference>
<proteinExistence type="predicted"/>
<dbReference type="NCBIfam" id="NF004548">
    <property type="entry name" value="PRK05892.1"/>
    <property type="match status" value="1"/>
</dbReference>
<gene>
    <name evidence="6" type="ORF">ACFP3V_24325</name>
</gene>
<evidence type="ECO:0000256" key="3">
    <source>
        <dbReference type="SAM" id="MobiDB-lite"/>
    </source>
</evidence>
<dbReference type="GO" id="GO:0003746">
    <property type="term" value="F:translation elongation factor activity"/>
    <property type="evidence" value="ECO:0007669"/>
    <property type="project" value="UniProtKB-KW"/>
</dbReference>
<sequence>MSSEPEPISTEARRAIEAELDGLKAERRAVAGTLGSTDATGDAADQADELQRATDVARLDSRIAELELRLRQAAEAGAPRTDEVGVGSTVTVRYSDGVVETVAIGELAEGLDHTLVTADSPLGLALLGRRAGEAVQYETPGGPAGAEILSIGETAGEGDGG</sequence>
<keyword evidence="6" id="KW-0648">Protein biosynthesis</keyword>
<evidence type="ECO:0000256" key="2">
    <source>
        <dbReference type="ARBA" id="ARBA00023163"/>
    </source>
</evidence>
<dbReference type="InterPro" id="IPR023459">
    <property type="entry name" value="Tscrpt_elong_fac_GreA/B_fam"/>
</dbReference>
<dbReference type="InterPro" id="IPR036953">
    <property type="entry name" value="GreA/GreB_C_sf"/>
</dbReference>
<dbReference type="Pfam" id="PF01272">
    <property type="entry name" value="GreA_GreB"/>
    <property type="match status" value="1"/>
</dbReference>
<dbReference type="Pfam" id="PF03449">
    <property type="entry name" value="GreA_GreB_N"/>
    <property type="match status" value="1"/>
</dbReference>
<feature type="domain" description="Transcription elongation factor GreA/GreB C-terminal" evidence="4">
    <location>
        <begin position="81"/>
        <end position="151"/>
    </location>
</feature>
<organism evidence="6 7">
    <name type="scientific">Streptacidiphilus monticola</name>
    <dbReference type="NCBI Taxonomy" id="2161674"/>
    <lineage>
        <taxon>Bacteria</taxon>
        <taxon>Bacillati</taxon>
        <taxon>Actinomycetota</taxon>
        <taxon>Actinomycetes</taxon>
        <taxon>Kitasatosporales</taxon>
        <taxon>Streptomycetaceae</taxon>
        <taxon>Streptacidiphilus</taxon>
    </lineage>
</organism>
<keyword evidence="7" id="KW-1185">Reference proteome</keyword>
<comment type="caution">
    <text evidence="6">The sequence shown here is derived from an EMBL/GenBank/DDBJ whole genome shotgun (WGS) entry which is preliminary data.</text>
</comment>
<dbReference type="InterPro" id="IPR001437">
    <property type="entry name" value="Tscrpt_elong_fac_GreA/B_C"/>
</dbReference>
<name>A0ABW1G6L2_9ACTN</name>
<evidence type="ECO:0000313" key="7">
    <source>
        <dbReference type="Proteomes" id="UP001596174"/>
    </source>
</evidence>
<dbReference type="Gene3D" id="3.10.50.30">
    <property type="entry name" value="Transcription elongation factor, GreA/GreB, C-terminal domain"/>
    <property type="match status" value="1"/>
</dbReference>
<evidence type="ECO:0000256" key="1">
    <source>
        <dbReference type="ARBA" id="ARBA00023015"/>
    </source>
</evidence>